<dbReference type="Proteomes" id="UP001054945">
    <property type="component" value="Unassembled WGS sequence"/>
</dbReference>
<comment type="caution">
    <text evidence="2">The sequence shown here is derived from an EMBL/GenBank/DDBJ whole genome shotgun (WGS) entry which is preliminary data.</text>
</comment>
<dbReference type="EMBL" id="BPLR01001570">
    <property type="protein sequence ID" value="GIZ03209.1"/>
    <property type="molecule type" value="Genomic_DNA"/>
</dbReference>
<sequence length="124" mass="14000">MIQPQNFSPHSLLDAIDAVFNRSSDLNAFLPIQLGSKEVEEENRTQLQCHISPFSEPSPVSSKTTVFAGTQSAQVRREVGGGELTRFSYRFSAVDSGSPLMTQKPRLEMRKKKKKKEKKTRLFL</sequence>
<evidence type="ECO:0000313" key="3">
    <source>
        <dbReference type="Proteomes" id="UP001054945"/>
    </source>
</evidence>
<evidence type="ECO:0000256" key="1">
    <source>
        <dbReference type="SAM" id="MobiDB-lite"/>
    </source>
</evidence>
<feature type="compositionally biased region" description="Basic residues" evidence="1">
    <location>
        <begin position="109"/>
        <end position="124"/>
    </location>
</feature>
<reference evidence="2 3" key="1">
    <citation type="submission" date="2021-06" db="EMBL/GenBank/DDBJ databases">
        <title>Caerostris extrusa draft genome.</title>
        <authorList>
            <person name="Kono N."/>
            <person name="Arakawa K."/>
        </authorList>
    </citation>
    <scope>NUCLEOTIDE SEQUENCE [LARGE SCALE GENOMIC DNA]</scope>
</reference>
<keyword evidence="3" id="KW-1185">Reference proteome</keyword>
<protein>
    <submittedName>
        <fullName evidence="2">Uncharacterized protein</fullName>
    </submittedName>
</protein>
<organism evidence="2 3">
    <name type="scientific">Caerostris extrusa</name>
    <name type="common">Bark spider</name>
    <name type="synonym">Caerostris bankana</name>
    <dbReference type="NCBI Taxonomy" id="172846"/>
    <lineage>
        <taxon>Eukaryota</taxon>
        <taxon>Metazoa</taxon>
        <taxon>Ecdysozoa</taxon>
        <taxon>Arthropoda</taxon>
        <taxon>Chelicerata</taxon>
        <taxon>Arachnida</taxon>
        <taxon>Araneae</taxon>
        <taxon>Araneomorphae</taxon>
        <taxon>Entelegynae</taxon>
        <taxon>Araneoidea</taxon>
        <taxon>Araneidae</taxon>
        <taxon>Caerostris</taxon>
    </lineage>
</organism>
<name>A0AAV4Y9H9_CAEEX</name>
<accession>A0AAV4Y9H9</accession>
<proteinExistence type="predicted"/>
<feature type="region of interest" description="Disordered" evidence="1">
    <location>
        <begin position="98"/>
        <end position="124"/>
    </location>
</feature>
<evidence type="ECO:0000313" key="2">
    <source>
        <dbReference type="EMBL" id="GIZ03209.1"/>
    </source>
</evidence>
<gene>
    <name evidence="2" type="ORF">CEXT_722081</name>
</gene>
<dbReference type="AlphaFoldDB" id="A0AAV4Y9H9"/>